<dbReference type="AlphaFoldDB" id="A0A9J6A4V1"/>
<proteinExistence type="predicted"/>
<sequence>MHSETSEGMHKAQPLEEEVSEDTLKKADDFLAKLKDKMQQISTINEDMAVQSDSIQQVSGFVLVTPSSQSWSQPDKELKRVFFTRLELLDTWAH</sequence>
<evidence type="ECO:0000256" key="1">
    <source>
        <dbReference type="SAM" id="MobiDB-lite"/>
    </source>
</evidence>
<comment type="caution">
    <text evidence="2">The sequence shown here is derived from an EMBL/GenBank/DDBJ whole genome shotgun (WGS) entry which is preliminary data.</text>
</comment>
<keyword evidence="3" id="KW-1185">Reference proteome</keyword>
<organism evidence="2 3">
    <name type="scientific">Solanum commersonii</name>
    <name type="common">Commerson's wild potato</name>
    <name type="synonym">Commerson's nightshade</name>
    <dbReference type="NCBI Taxonomy" id="4109"/>
    <lineage>
        <taxon>Eukaryota</taxon>
        <taxon>Viridiplantae</taxon>
        <taxon>Streptophyta</taxon>
        <taxon>Embryophyta</taxon>
        <taxon>Tracheophyta</taxon>
        <taxon>Spermatophyta</taxon>
        <taxon>Magnoliopsida</taxon>
        <taxon>eudicotyledons</taxon>
        <taxon>Gunneridae</taxon>
        <taxon>Pentapetalae</taxon>
        <taxon>asterids</taxon>
        <taxon>lamiids</taxon>
        <taxon>Solanales</taxon>
        <taxon>Solanaceae</taxon>
        <taxon>Solanoideae</taxon>
        <taxon>Solaneae</taxon>
        <taxon>Solanum</taxon>
    </lineage>
</organism>
<evidence type="ECO:0000313" key="3">
    <source>
        <dbReference type="Proteomes" id="UP000824120"/>
    </source>
</evidence>
<reference evidence="2 3" key="1">
    <citation type="submission" date="2020-09" db="EMBL/GenBank/DDBJ databases">
        <title>De no assembly of potato wild relative species, Solanum commersonii.</title>
        <authorList>
            <person name="Cho K."/>
        </authorList>
    </citation>
    <scope>NUCLEOTIDE SEQUENCE [LARGE SCALE GENOMIC DNA]</scope>
    <source>
        <strain evidence="2">LZ3.2</strain>
        <tissue evidence="2">Leaf</tissue>
    </source>
</reference>
<feature type="region of interest" description="Disordered" evidence="1">
    <location>
        <begin position="1"/>
        <end position="22"/>
    </location>
</feature>
<evidence type="ECO:0000313" key="2">
    <source>
        <dbReference type="EMBL" id="KAG5619589.1"/>
    </source>
</evidence>
<feature type="compositionally biased region" description="Basic and acidic residues" evidence="1">
    <location>
        <begin position="1"/>
        <end position="14"/>
    </location>
</feature>
<accession>A0A9J6A4V1</accession>
<gene>
    <name evidence="2" type="ORF">H5410_004807</name>
</gene>
<dbReference type="EMBL" id="JACXVP010000002">
    <property type="protein sequence ID" value="KAG5619589.1"/>
    <property type="molecule type" value="Genomic_DNA"/>
</dbReference>
<protein>
    <submittedName>
        <fullName evidence="2">Uncharacterized protein</fullName>
    </submittedName>
</protein>
<dbReference type="Proteomes" id="UP000824120">
    <property type="component" value="Chromosome 2"/>
</dbReference>
<name>A0A9J6A4V1_SOLCO</name>